<dbReference type="HAMAP" id="MF_00402">
    <property type="entry name" value="Ribosomal_bL19"/>
    <property type="match status" value="1"/>
</dbReference>
<dbReference type="PRINTS" id="PR00061">
    <property type="entry name" value="RIBOSOMALL19"/>
</dbReference>
<dbReference type="GO" id="GO:0006412">
    <property type="term" value="P:translation"/>
    <property type="evidence" value="ECO:0007669"/>
    <property type="project" value="UniProtKB-UniRule"/>
</dbReference>
<comment type="similarity">
    <text evidence="1 5 6">Belongs to the bacterial ribosomal protein bL19 family.</text>
</comment>
<dbReference type="PROSITE" id="PS01015">
    <property type="entry name" value="RIBOSOMAL_L19"/>
    <property type="match status" value="1"/>
</dbReference>
<keyword evidence="2 5" id="KW-0689">Ribosomal protein</keyword>
<name>A0A2M7D878_9BACT</name>
<comment type="function">
    <text evidence="5 6">This protein is located at the 30S-50S ribosomal subunit interface and may play a role in the structure and function of the aminoacyl-tRNA binding site.</text>
</comment>
<dbReference type="InterPro" id="IPR008991">
    <property type="entry name" value="Translation_prot_SH3-like_sf"/>
</dbReference>
<feature type="region of interest" description="Disordered" evidence="7">
    <location>
        <begin position="1"/>
        <end position="20"/>
    </location>
</feature>
<evidence type="ECO:0000256" key="5">
    <source>
        <dbReference type="HAMAP-Rule" id="MF_00402"/>
    </source>
</evidence>
<dbReference type="EMBL" id="PEUA01000027">
    <property type="protein sequence ID" value="PIV43070.1"/>
    <property type="molecule type" value="Genomic_DNA"/>
</dbReference>
<evidence type="ECO:0000256" key="3">
    <source>
        <dbReference type="ARBA" id="ARBA00023274"/>
    </source>
</evidence>
<evidence type="ECO:0000256" key="7">
    <source>
        <dbReference type="SAM" id="MobiDB-lite"/>
    </source>
</evidence>
<evidence type="ECO:0000313" key="9">
    <source>
        <dbReference type="Proteomes" id="UP000230304"/>
    </source>
</evidence>
<evidence type="ECO:0000313" key="8">
    <source>
        <dbReference type="EMBL" id="PIV43070.1"/>
    </source>
</evidence>
<comment type="caution">
    <text evidence="8">The sequence shown here is derived from an EMBL/GenBank/DDBJ whole genome shotgun (WGS) entry which is preliminary data.</text>
</comment>
<dbReference type="PIRSF" id="PIRSF002191">
    <property type="entry name" value="Ribosomal_L19"/>
    <property type="match status" value="1"/>
</dbReference>
<dbReference type="GO" id="GO:0022625">
    <property type="term" value="C:cytosolic large ribosomal subunit"/>
    <property type="evidence" value="ECO:0007669"/>
    <property type="project" value="TreeGrafter"/>
</dbReference>
<dbReference type="Gene3D" id="2.30.30.790">
    <property type="match status" value="1"/>
</dbReference>
<evidence type="ECO:0000256" key="4">
    <source>
        <dbReference type="ARBA" id="ARBA00035171"/>
    </source>
</evidence>
<keyword evidence="3 5" id="KW-0687">Ribonucleoprotein</keyword>
<dbReference type="InterPro" id="IPR001857">
    <property type="entry name" value="Ribosomal_bL19"/>
</dbReference>
<dbReference type="Proteomes" id="UP000230304">
    <property type="component" value="Unassembled WGS sequence"/>
</dbReference>
<proteinExistence type="inferred from homology"/>
<gene>
    <name evidence="5" type="primary">rplS</name>
    <name evidence="8" type="ORF">COS26_01225</name>
</gene>
<dbReference type="NCBIfam" id="TIGR01024">
    <property type="entry name" value="rplS_bact"/>
    <property type="match status" value="1"/>
</dbReference>
<dbReference type="SUPFAM" id="SSF50104">
    <property type="entry name" value="Translation proteins SH3-like domain"/>
    <property type="match status" value="1"/>
</dbReference>
<dbReference type="Pfam" id="PF01245">
    <property type="entry name" value="Ribosomal_L19"/>
    <property type="match status" value="1"/>
</dbReference>
<dbReference type="AlphaFoldDB" id="A0A2M7D878"/>
<dbReference type="InterPro" id="IPR038657">
    <property type="entry name" value="Ribosomal_bL19_sf"/>
</dbReference>
<feature type="compositionally biased region" description="Polar residues" evidence="7">
    <location>
        <begin position="1"/>
        <end position="11"/>
    </location>
</feature>
<accession>A0A2M7D878</accession>
<organism evidence="8 9">
    <name type="scientific">Candidatus Nealsonbacteria bacterium CG02_land_8_20_14_3_00_40_11</name>
    <dbReference type="NCBI Taxonomy" id="1974700"/>
    <lineage>
        <taxon>Bacteria</taxon>
        <taxon>Candidatus Nealsoniibacteriota</taxon>
    </lineage>
</organism>
<dbReference type="InterPro" id="IPR018257">
    <property type="entry name" value="Ribosomal_bL19_CS"/>
</dbReference>
<evidence type="ECO:0000256" key="6">
    <source>
        <dbReference type="RuleBase" id="RU000559"/>
    </source>
</evidence>
<reference evidence="9" key="1">
    <citation type="submission" date="2017-09" db="EMBL/GenBank/DDBJ databases">
        <title>Depth-based differentiation of microbial function through sediment-hosted aquifers and enrichment of novel symbionts in the deep terrestrial subsurface.</title>
        <authorList>
            <person name="Probst A.J."/>
            <person name="Ladd B."/>
            <person name="Jarett J.K."/>
            <person name="Geller-Mcgrath D.E."/>
            <person name="Sieber C.M.K."/>
            <person name="Emerson J.B."/>
            <person name="Anantharaman K."/>
            <person name="Thomas B.C."/>
            <person name="Malmstrom R."/>
            <person name="Stieglmeier M."/>
            <person name="Klingl A."/>
            <person name="Woyke T."/>
            <person name="Ryan C.M."/>
            <person name="Banfield J.F."/>
        </authorList>
    </citation>
    <scope>NUCLEOTIDE SEQUENCE [LARGE SCALE GENOMIC DNA]</scope>
</reference>
<sequence length="115" mass="13085">MSTKLDNFNQKSLKKDLPDIRPGDTVRVGQTIQEKDKERIQSFEGQVISKKHGKGIPATFKLRKVISGIGVEITFPLHSPAIKKIEVIKRGKARRKKLYYLRGAKGKRARLKFKA</sequence>
<dbReference type="PANTHER" id="PTHR15680:SF9">
    <property type="entry name" value="LARGE RIBOSOMAL SUBUNIT PROTEIN BL19M"/>
    <property type="match status" value="1"/>
</dbReference>
<dbReference type="PANTHER" id="PTHR15680">
    <property type="entry name" value="RIBOSOMAL PROTEIN L19"/>
    <property type="match status" value="1"/>
</dbReference>
<evidence type="ECO:0000256" key="2">
    <source>
        <dbReference type="ARBA" id="ARBA00022980"/>
    </source>
</evidence>
<evidence type="ECO:0000256" key="1">
    <source>
        <dbReference type="ARBA" id="ARBA00005781"/>
    </source>
</evidence>
<dbReference type="GO" id="GO:0003735">
    <property type="term" value="F:structural constituent of ribosome"/>
    <property type="evidence" value="ECO:0007669"/>
    <property type="project" value="InterPro"/>
</dbReference>
<protein>
    <recommendedName>
        <fullName evidence="4 5">Large ribosomal subunit protein bL19</fullName>
    </recommendedName>
</protein>